<sequence length="69" mass="7834">MYRVGFVPRTSRDEKPSETGREDWLASRQSPVTGGEERTGKAGGLQLLVLLRNDTVFLVHLKLHDENLR</sequence>
<reference evidence="2 3" key="1">
    <citation type="submission" date="2019-05" db="EMBL/GenBank/DDBJ databases">
        <title>Another draft genome of Portunus trituberculatus and its Hox gene families provides insights of decapod evolution.</title>
        <authorList>
            <person name="Jeong J.-H."/>
            <person name="Song I."/>
            <person name="Kim S."/>
            <person name="Choi T."/>
            <person name="Kim D."/>
            <person name="Ryu S."/>
            <person name="Kim W."/>
        </authorList>
    </citation>
    <scope>NUCLEOTIDE SEQUENCE [LARGE SCALE GENOMIC DNA]</scope>
    <source>
        <tissue evidence="2">Muscle</tissue>
    </source>
</reference>
<evidence type="ECO:0000313" key="3">
    <source>
        <dbReference type="Proteomes" id="UP000324222"/>
    </source>
</evidence>
<dbReference type="Proteomes" id="UP000324222">
    <property type="component" value="Unassembled WGS sequence"/>
</dbReference>
<dbReference type="AlphaFoldDB" id="A0A5B7JRQ8"/>
<comment type="caution">
    <text evidence="2">The sequence shown here is derived from an EMBL/GenBank/DDBJ whole genome shotgun (WGS) entry which is preliminary data.</text>
</comment>
<evidence type="ECO:0000256" key="1">
    <source>
        <dbReference type="SAM" id="MobiDB-lite"/>
    </source>
</evidence>
<evidence type="ECO:0000313" key="2">
    <source>
        <dbReference type="EMBL" id="MPC98772.1"/>
    </source>
</evidence>
<feature type="region of interest" description="Disordered" evidence="1">
    <location>
        <begin position="1"/>
        <end position="39"/>
    </location>
</feature>
<proteinExistence type="predicted"/>
<dbReference type="EMBL" id="VSRR010115502">
    <property type="protein sequence ID" value="MPC98772.1"/>
    <property type="molecule type" value="Genomic_DNA"/>
</dbReference>
<organism evidence="2 3">
    <name type="scientific">Portunus trituberculatus</name>
    <name type="common">Swimming crab</name>
    <name type="synonym">Neptunus trituberculatus</name>
    <dbReference type="NCBI Taxonomy" id="210409"/>
    <lineage>
        <taxon>Eukaryota</taxon>
        <taxon>Metazoa</taxon>
        <taxon>Ecdysozoa</taxon>
        <taxon>Arthropoda</taxon>
        <taxon>Crustacea</taxon>
        <taxon>Multicrustacea</taxon>
        <taxon>Malacostraca</taxon>
        <taxon>Eumalacostraca</taxon>
        <taxon>Eucarida</taxon>
        <taxon>Decapoda</taxon>
        <taxon>Pleocyemata</taxon>
        <taxon>Brachyura</taxon>
        <taxon>Eubrachyura</taxon>
        <taxon>Portunoidea</taxon>
        <taxon>Portunidae</taxon>
        <taxon>Portuninae</taxon>
        <taxon>Portunus</taxon>
    </lineage>
</organism>
<feature type="compositionally biased region" description="Basic and acidic residues" evidence="1">
    <location>
        <begin position="10"/>
        <end position="25"/>
    </location>
</feature>
<accession>A0A5B7JRQ8</accession>
<gene>
    <name evidence="2" type="ORF">E2C01_094153</name>
</gene>
<protein>
    <submittedName>
        <fullName evidence="2">Uncharacterized protein</fullName>
    </submittedName>
</protein>
<name>A0A5B7JRQ8_PORTR</name>
<keyword evidence="3" id="KW-1185">Reference proteome</keyword>